<evidence type="ECO:0000256" key="4">
    <source>
        <dbReference type="ARBA" id="ARBA00022857"/>
    </source>
</evidence>
<evidence type="ECO:0000259" key="9">
    <source>
        <dbReference type="Pfam" id="PF01488"/>
    </source>
</evidence>
<dbReference type="InterPro" id="IPR006151">
    <property type="entry name" value="Shikm_DH/Glu-tRNA_Rdtase"/>
</dbReference>
<dbReference type="InterPro" id="IPR036291">
    <property type="entry name" value="NAD(P)-bd_dom_sf"/>
</dbReference>
<evidence type="ECO:0000256" key="1">
    <source>
        <dbReference type="ARBA" id="ARBA00004871"/>
    </source>
</evidence>
<dbReference type="PANTHER" id="PTHR21089:SF1">
    <property type="entry name" value="BIFUNCTIONAL 3-DEHYDROQUINATE DEHYDRATASE_SHIKIMATE DEHYDROGENASE, CHLOROPLASTIC"/>
    <property type="match status" value="1"/>
</dbReference>
<dbReference type="HAMAP" id="MF_00222">
    <property type="entry name" value="Shikimate_DH_AroE"/>
    <property type="match status" value="1"/>
</dbReference>
<comment type="similarity">
    <text evidence="8">Belongs to the shikimate dehydrogenase family.</text>
</comment>
<keyword evidence="4 8" id="KW-0521">NADP</keyword>
<evidence type="ECO:0000313" key="13">
    <source>
        <dbReference type="Proteomes" id="UP000248795"/>
    </source>
</evidence>
<dbReference type="InterPro" id="IPR046346">
    <property type="entry name" value="Aminoacid_DH-like_N_sf"/>
</dbReference>
<protein>
    <recommendedName>
        <fullName evidence="2 8">Shikimate dehydrogenase (NADP(+))</fullName>
        <shortName evidence="8">SDH</shortName>
        <ecNumber evidence="2 8">1.1.1.25</ecNumber>
    </recommendedName>
</protein>
<feature type="active site" description="Proton acceptor" evidence="8">
    <location>
        <position position="65"/>
    </location>
</feature>
<dbReference type="GO" id="GO:0008652">
    <property type="term" value="P:amino acid biosynthetic process"/>
    <property type="evidence" value="ECO:0007669"/>
    <property type="project" value="UniProtKB-KW"/>
</dbReference>
<keyword evidence="6 8" id="KW-0057">Aromatic amino acid biosynthesis</keyword>
<comment type="pathway">
    <text evidence="1 8">Metabolic intermediate biosynthesis; chorismate biosynthesis; chorismate from D-erythrose 4-phosphate and phosphoenolpyruvate: step 4/7.</text>
</comment>
<name>A0A2W2AXR9_9HYPH</name>
<feature type="binding site" evidence="8">
    <location>
        <position position="77"/>
    </location>
    <ligand>
        <name>NADP(+)</name>
        <dbReference type="ChEBI" id="CHEBI:58349"/>
    </ligand>
</feature>
<feature type="domain" description="SDH C-terminal" evidence="11">
    <location>
        <begin position="239"/>
        <end position="261"/>
    </location>
</feature>
<dbReference type="RefSeq" id="WP_111197872.1">
    <property type="nucleotide sequence ID" value="NZ_QKVK01000003.1"/>
</dbReference>
<evidence type="ECO:0000313" key="12">
    <source>
        <dbReference type="EMBL" id="PZF77430.1"/>
    </source>
</evidence>
<evidence type="ECO:0000259" key="11">
    <source>
        <dbReference type="Pfam" id="PF18317"/>
    </source>
</evidence>
<dbReference type="Pfam" id="PF18317">
    <property type="entry name" value="SDH_C"/>
    <property type="match status" value="1"/>
</dbReference>
<dbReference type="InterPro" id="IPR011342">
    <property type="entry name" value="Shikimate_DH"/>
</dbReference>
<dbReference type="NCBIfam" id="TIGR00507">
    <property type="entry name" value="aroE"/>
    <property type="match status" value="1"/>
</dbReference>
<feature type="binding site" evidence="8">
    <location>
        <position position="216"/>
    </location>
    <ligand>
        <name>NADP(+)</name>
        <dbReference type="ChEBI" id="CHEBI:58349"/>
    </ligand>
</feature>
<dbReference type="CDD" id="cd01065">
    <property type="entry name" value="NAD_bind_Shikimate_DH"/>
    <property type="match status" value="1"/>
</dbReference>
<dbReference type="NCBIfam" id="NF001312">
    <property type="entry name" value="PRK00258.1-4"/>
    <property type="match status" value="1"/>
</dbReference>
<feature type="binding site" evidence="8">
    <location>
        <position position="239"/>
    </location>
    <ligand>
        <name>NADP(+)</name>
        <dbReference type="ChEBI" id="CHEBI:58349"/>
    </ligand>
</feature>
<evidence type="ECO:0000256" key="7">
    <source>
        <dbReference type="ARBA" id="ARBA00049442"/>
    </source>
</evidence>
<sequence length="279" mass="30187">MIKACVIGWPISHSRSPIIHGYWLQQHGISGSYTRQPVEPSSLEAFMSGLGNKGYAGCNVTIPHKEAVFNLVSRADDTTERLGAVNTVYIRDGQLLGTNTDGEGFINSLKQGAPELQLANTRTVVLGAGGASVAVVNAILEQGATEVVVANRTREKAEQLRARFGTRVVPIDWDRAPDHLGDCSLLVNTTSLGMRGQPELGIDLSRLGERTVVTDIVYTPLRTRLLEDAAARGNIVVEGLGMLLHQAVRGFSLWFGVTPEVTPELRELVVRDINPVPMT</sequence>
<feature type="binding site" evidence="8">
    <location>
        <begin position="151"/>
        <end position="156"/>
    </location>
    <ligand>
        <name>NADP(+)</name>
        <dbReference type="ChEBI" id="CHEBI:58349"/>
    </ligand>
</feature>
<evidence type="ECO:0000256" key="8">
    <source>
        <dbReference type="HAMAP-Rule" id="MF_00222"/>
    </source>
</evidence>
<dbReference type="EC" id="1.1.1.25" evidence="2 8"/>
<evidence type="ECO:0000256" key="6">
    <source>
        <dbReference type="ARBA" id="ARBA00023141"/>
    </source>
</evidence>
<dbReference type="EMBL" id="QKVK01000003">
    <property type="protein sequence ID" value="PZF77430.1"/>
    <property type="molecule type" value="Genomic_DNA"/>
</dbReference>
<accession>A0A2W2AXR9</accession>
<dbReference type="Pfam" id="PF08501">
    <property type="entry name" value="Shikimate_dh_N"/>
    <property type="match status" value="1"/>
</dbReference>
<feature type="domain" description="Shikimate dehydrogenase substrate binding N-terminal" evidence="10">
    <location>
        <begin position="6"/>
        <end position="88"/>
    </location>
</feature>
<dbReference type="InterPro" id="IPR013708">
    <property type="entry name" value="Shikimate_DH-bd_N"/>
</dbReference>
<dbReference type="Gene3D" id="3.40.50.10860">
    <property type="entry name" value="Leucine Dehydrogenase, chain A, domain 1"/>
    <property type="match status" value="1"/>
</dbReference>
<feature type="binding site" evidence="8">
    <location>
        <position position="246"/>
    </location>
    <ligand>
        <name>shikimate</name>
        <dbReference type="ChEBI" id="CHEBI:36208"/>
    </ligand>
</feature>
<comment type="function">
    <text evidence="8">Involved in the biosynthesis of the chorismate, which leads to the biosynthesis of aromatic amino acids. Catalyzes the reversible NADPH linked reduction of 3-dehydroshikimate (DHSA) to yield shikimate (SA).</text>
</comment>
<comment type="catalytic activity">
    <reaction evidence="7 8">
        <text>shikimate + NADP(+) = 3-dehydroshikimate + NADPH + H(+)</text>
        <dbReference type="Rhea" id="RHEA:17737"/>
        <dbReference type="ChEBI" id="CHEBI:15378"/>
        <dbReference type="ChEBI" id="CHEBI:16630"/>
        <dbReference type="ChEBI" id="CHEBI:36208"/>
        <dbReference type="ChEBI" id="CHEBI:57783"/>
        <dbReference type="ChEBI" id="CHEBI:58349"/>
        <dbReference type="EC" id="1.1.1.25"/>
    </reaction>
</comment>
<feature type="domain" description="Quinate/shikimate 5-dehydrogenase/glutamyl-tRNA reductase" evidence="9">
    <location>
        <begin position="117"/>
        <end position="190"/>
    </location>
</feature>
<comment type="caution">
    <text evidence="12">The sequence shown here is derived from an EMBL/GenBank/DDBJ whole genome shotgun (WGS) entry which is preliminary data.</text>
</comment>
<dbReference type="GO" id="GO:0009423">
    <property type="term" value="P:chorismate biosynthetic process"/>
    <property type="evidence" value="ECO:0007669"/>
    <property type="project" value="UniProtKB-UniRule"/>
</dbReference>
<dbReference type="SUPFAM" id="SSF51735">
    <property type="entry name" value="NAD(P)-binding Rossmann-fold domains"/>
    <property type="match status" value="1"/>
</dbReference>
<organism evidence="12 13">
    <name type="scientific">Aestuariivirga litoralis</name>
    <dbReference type="NCBI Taxonomy" id="2650924"/>
    <lineage>
        <taxon>Bacteria</taxon>
        <taxon>Pseudomonadati</taxon>
        <taxon>Pseudomonadota</taxon>
        <taxon>Alphaproteobacteria</taxon>
        <taxon>Hyphomicrobiales</taxon>
        <taxon>Aestuariivirgaceae</taxon>
        <taxon>Aestuariivirga</taxon>
    </lineage>
</organism>
<evidence type="ECO:0000256" key="2">
    <source>
        <dbReference type="ARBA" id="ARBA00012962"/>
    </source>
</evidence>
<evidence type="ECO:0000256" key="5">
    <source>
        <dbReference type="ARBA" id="ARBA00023002"/>
    </source>
</evidence>
<dbReference type="PANTHER" id="PTHR21089">
    <property type="entry name" value="SHIKIMATE DEHYDROGENASE"/>
    <property type="match status" value="1"/>
</dbReference>
<dbReference type="GO" id="GO:0009073">
    <property type="term" value="P:aromatic amino acid family biosynthetic process"/>
    <property type="evidence" value="ECO:0007669"/>
    <property type="project" value="UniProtKB-KW"/>
</dbReference>
<keyword evidence="3 8" id="KW-0028">Amino-acid biosynthesis</keyword>
<reference evidence="13" key="1">
    <citation type="submission" date="2018-06" db="EMBL/GenBank/DDBJ databases">
        <title>Aestuariibacter litoralis strain KCTC 52945T.</title>
        <authorList>
            <person name="Li X."/>
            <person name="Salam N."/>
            <person name="Li J.-L."/>
            <person name="Chen Y.-M."/>
            <person name="Yang Z.-W."/>
            <person name="Zhang L.-Y."/>
            <person name="Han M.-X."/>
            <person name="Xiao M."/>
            <person name="Li W.-J."/>
        </authorList>
    </citation>
    <scope>NUCLEOTIDE SEQUENCE [LARGE SCALE GENOMIC DNA]</scope>
    <source>
        <strain evidence="13">KCTC 52945</strain>
    </source>
</reference>
<dbReference type="Proteomes" id="UP000248795">
    <property type="component" value="Unassembled WGS sequence"/>
</dbReference>
<dbReference type="GO" id="GO:0004764">
    <property type="term" value="F:shikimate 3-dehydrogenase (NADP+) activity"/>
    <property type="evidence" value="ECO:0007669"/>
    <property type="project" value="UniProtKB-UniRule"/>
</dbReference>
<feature type="binding site" evidence="8">
    <location>
        <position position="101"/>
    </location>
    <ligand>
        <name>shikimate</name>
        <dbReference type="ChEBI" id="CHEBI:36208"/>
    </ligand>
</feature>
<evidence type="ECO:0000259" key="10">
    <source>
        <dbReference type="Pfam" id="PF08501"/>
    </source>
</evidence>
<gene>
    <name evidence="8" type="primary">aroE</name>
    <name evidence="12" type="ORF">DK847_08910</name>
</gene>
<dbReference type="GO" id="GO:0050661">
    <property type="term" value="F:NADP binding"/>
    <property type="evidence" value="ECO:0007669"/>
    <property type="project" value="InterPro"/>
</dbReference>
<keyword evidence="13" id="KW-1185">Reference proteome</keyword>
<evidence type="ECO:0000256" key="3">
    <source>
        <dbReference type="ARBA" id="ARBA00022605"/>
    </source>
</evidence>
<dbReference type="Pfam" id="PF01488">
    <property type="entry name" value="Shikimate_DH"/>
    <property type="match status" value="1"/>
</dbReference>
<dbReference type="InterPro" id="IPR022893">
    <property type="entry name" value="Shikimate_DH_fam"/>
</dbReference>
<proteinExistence type="inferred from homology"/>
<comment type="subunit">
    <text evidence="8">Homodimer.</text>
</comment>
<dbReference type="GO" id="GO:0019632">
    <property type="term" value="P:shikimate metabolic process"/>
    <property type="evidence" value="ECO:0007669"/>
    <property type="project" value="InterPro"/>
</dbReference>
<dbReference type="Gene3D" id="3.40.50.720">
    <property type="entry name" value="NAD(P)-binding Rossmann-like Domain"/>
    <property type="match status" value="1"/>
</dbReference>
<dbReference type="SUPFAM" id="SSF53223">
    <property type="entry name" value="Aminoacid dehydrogenase-like, N-terminal domain"/>
    <property type="match status" value="1"/>
</dbReference>
<feature type="binding site" evidence="8">
    <location>
        <position position="86"/>
    </location>
    <ligand>
        <name>shikimate</name>
        <dbReference type="ChEBI" id="CHEBI:36208"/>
    </ligand>
</feature>
<dbReference type="InterPro" id="IPR041121">
    <property type="entry name" value="SDH_C"/>
</dbReference>
<feature type="binding site" evidence="8">
    <location>
        <position position="61"/>
    </location>
    <ligand>
        <name>shikimate</name>
        <dbReference type="ChEBI" id="CHEBI:36208"/>
    </ligand>
</feature>
<dbReference type="GO" id="GO:0005829">
    <property type="term" value="C:cytosol"/>
    <property type="evidence" value="ECO:0007669"/>
    <property type="project" value="TreeGrafter"/>
</dbReference>
<feature type="binding site" evidence="8">
    <location>
        <begin position="14"/>
        <end position="16"/>
    </location>
    <ligand>
        <name>shikimate</name>
        <dbReference type="ChEBI" id="CHEBI:36208"/>
    </ligand>
</feature>
<feature type="binding site" evidence="8">
    <location>
        <position position="218"/>
    </location>
    <ligand>
        <name>shikimate</name>
        <dbReference type="ChEBI" id="CHEBI:36208"/>
    </ligand>
</feature>
<keyword evidence="5 8" id="KW-0560">Oxidoreductase</keyword>
<feature type="binding site" evidence="8">
    <location>
        <begin position="127"/>
        <end position="131"/>
    </location>
    <ligand>
        <name>NADP(+)</name>
        <dbReference type="ChEBI" id="CHEBI:58349"/>
    </ligand>
</feature>
<dbReference type="AlphaFoldDB" id="A0A2W2AXR9"/>
<dbReference type="UniPathway" id="UPA00053">
    <property type="reaction ID" value="UER00087"/>
</dbReference>